<evidence type="ECO:0000256" key="6">
    <source>
        <dbReference type="ARBA" id="ARBA00023139"/>
    </source>
</evidence>
<reference evidence="10 11" key="1">
    <citation type="submission" date="2016-10" db="EMBL/GenBank/DDBJ databases">
        <authorList>
            <person name="de Groot N.N."/>
        </authorList>
    </citation>
    <scope>NUCLEOTIDE SEQUENCE [LARGE SCALE GENOMIC DNA]</scope>
    <source>
        <strain evidence="11">P4B,CCM 7963,CECT 7998,DSM 25260,IBRC-M 10614,KCTC 13821</strain>
    </source>
</reference>
<dbReference type="Proteomes" id="UP000199017">
    <property type="component" value="Unassembled WGS sequence"/>
</dbReference>
<organism evidence="10 11">
    <name type="scientific">Alteribacillus bidgolensis</name>
    <dbReference type="NCBI Taxonomy" id="930129"/>
    <lineage>
        <taxon>Bacteria</taxon>
        <taxon>Bacillati</taxon>
        <taxon>Bacillota</taxon>
        <taxon>Bacilli</taxon>
        <taxon>Bacillales</taxon>
        <taxon>Bacillaceae</taxon>
        <taxon>Alteribacillus</taxon>
    </lineage>
</organism>
<dbReference type="EMBL" id="FNDU01000005">
    <property type="protein sequence ID" value="SDI16580.1"/>
    <property type="molecule type" value="Genomic_DNA"/>
</dbReference>
<keyword evidence="3" id="KW-0309">Germination</keyword>
<evidence type="ECO:0000313" key="11">
    <source>
        <dbReference type="Proteomes" id="UP000199017"/>
    </source>
</evidence>
<evidence type="ECO:0000256" key="3">
    <source>
        <dbReference type="ARBA" id="ARBA00022544"/>
    </source>
</evidence>
<evidence type="ECO:0000313" key="10">
    <source>
        <dbReference type="EMBL" id="SDI16580.1"/>
    </source>
</evidence>
<protein>
    <submittedName>
        <fullName evidence="10">Spore germination protein</fullName>
    </submittedName>
</protein>
<dbReference type="InterPro" id="IPR046953">
    <property type="entry name" value="Spore_GerAC-like_C"/>
</dbReference>
<evidence type="ECO:0000256" key="5">
    <source>
        <dbReference type="ARBA" id="ARBA00023136"/>
    </source>
</evidence>
<dbReference type="Pfam" id="PF05504">
    <property type="entry name" value="Spore_GerAC"/>
    <property type="match status" value="1"/>
</dbReference>
<dbReference type="Gene3D" id="3.30.300.210">
    <property type="entry name" value="Nutrient germinant receptor protein C, domain 3"/>
    <property type="match status" value="1"/>
</dbReference>
<feature type="domain" description="Spore germination GerAC-like C-terminal" evidence="8">
    <location>
        <begin position="196"/>
        <end position="365"/>
    </location>
</feature>
<proteinExistence type="inferred from homology"/>
<keyword evidence="5" id="KW-0472">Membrane</keyword>
<evidence type="ECO:0000259" key="8">
    <source>
        <dbReference type="Pfam" id="PF05504"/>
    </source>
</evidence>
<keyword evidence="6" id="KW-0564">Palmitate</keyword>
<dbReference type="PANTHER" id="PTHR35789:SF1">
    <property type="entry name" value="SPORE GERMINATION PROTEIN B3"/>
    <property type="match status" value="1"/>
</dbReference>
<dbReference type="Pfam" id="PF25198">
    <property type="entry name" value="Spore_GerAC_N"/>
    <property type="match status" value="1"/>
</dbReference>
<feature type="domain" description="Spore germination protein N-terminal" evidence="9">
    <location>
        <begin position="18"/>
        <end position="188"/>
    </location>
</feature>
<dbReference type="STRING" id="930129.SAMN05216352_105134"/>
<evidence type="ECO:0000256" key="1">
    <source>
        <dbReference type="ARBA" id="ARBA00004635"/>
    </source>
</evidence>
<evidence type="ECO:0000259" key="9">
    <source>
        <dbReference type="Pfam" id="PF25198"/>
    </source>
</evidence>
<dbReference type="PROSITE" id="PS51257">
    <property type="entry name" value="PROKAR_LIPOPROTEIN"/>
    <property type="match status" value="1"/>
</dbReference>
<keyword evidence="11" id="KW-1185">Reference proteome</keyword>
<comment type="similarity">
    <text evidence="2">Belongs to the GerABKC lipoprotein family.</text>
</comment>
<evidence type="ECO:0000256" key="7">
    <source>
        <dbReference type="ARBA" id="ARBA00023288"/>
    </source>
</evidence>
<keyword evidence="4" id="KW-0732">Signal</keyword>
<gene>
    <name evidence="10" type="ORF">SAMN05216352_105134</name>
</gene>
<name>A0A1G8IDF3_9BACI</name>
<dbReference type="PANTHER" id="PTHR35789">
    <property type="entry name" value="SPORE GERMINATION PROTEIN B3"/>
    <property type="match status" value="1"/>
</dbReference>
<dbReference type="GO" id="GO:0016020">
    <property type="term" value="C:membrane"/>
    <property type="evidence" value="ECO:0007669"/>
    <property type="project" value="UniProtKB-SubCell"/>
</dbReference>
<dbReference type="GO" id="GO:0009847">
    <property type="term" value="P:spore germination"/>
    <property type="evidence" value="ECO:0007669"/>
    <property type="project" value="InterPro"/>
</dbReference>
<dbReference type="OrthoDB" id="2592518at2"/>
<comment type="subcellular location">
    <subcellularLocation>
        <location evidence="1">Membrane</location>
        <topology evidence="1">Lipid-anchor</topology>
    </subcellularLocation>
</comment>
<keyword evidence="7" id="KW-0449">Lipoprotein</keyword>
<dbReference type="RefSeq" id="WP_091584426.1">
    <property type="nucleotide sequence ID" value="NZ_FNDU01000005.1"/>
</dbReference>
<dbReference type="InterPro" id="IPR057336">
    <property type="entry name" value="GerAC_N"/>
</dbReference>
<dbReference type="InterPro" id="IPR008844">
    <property type="entry name" value="Spore_GerAC-like"/>
</dbReference>
<sequence>MRKYVSFLIMGLMLGCSDQHIVEDVGFVQVLGLDLMKEEEEDKFLISAIVPQIEPDAENEREFLTTVSDSDKDAMLSLSRQSNREIENGQLRNVLFGKEAAVNGIAEQIKTMNRDPIFGTRVKVSIVNGQAYKLLSEPYTQHPQVSVYLDALIEKESKLHMTPETRLHQFTRDLFEDGIDPIAPIIKMGDDKIALDGIALFNDDKYVDKIDPIDARIFFFLHGNFSAGSVHLTVEEKEKKESAQLLFDSIRNKRKVTVQTGGNTNDIKIDVEIFIKGALLEYNGPLDITKNQDLRTLEKQLGKSVEKRAKEVIETLQAKQVDSLGLGKKVRNSLSYQEWSGLDWQEVYPNIDIQPHVKAEINDIGVYS</sequence>
<dbReference type="NCBIfam" id="TIGR02887">
    <property type="entry name" value="spore_ger_x_C"/>
    <property type="match status" value="1"/>
</dbReference>
<dbReference type="InterPro" id="IPR038501">
    <property type="entry name" value="Spore_GerAC_C_sf"/>
</dbReference>
<dbReference type="AlphaFoldDB" id="A0A1G8IDF3"/>
<evidence type="ECO:0000256" key="4">
    <source>
        <dbReference type="ARBA" id="ARBA00022729"/>
    </source>
</evidence>
<accession>A0A1G8IDF3</accession>
<evidence type="ECO:0000256" key="2">
    <source>
        <dbReference type="ARBA" id="ARBA00007886"/>
    </source>
</evidence>